<keyword evidence="3" id="KW-1185">Reference proteome</keyword>
<dbReference type="AlphaFoldDB" id="A0AAD7CMS1"/>
<evidence type="ECO:0000256" key="1">
    <source>
        <dbReference type="SAM" id="MobiDB-lite"/>
    </source>
</evidence>
<proteinExistence type="predicted"/>
<gene>
    <name evidence="2" type="ORF">B0H17DRAFT_1100462</name>
</gene>
<name>A0AAD7CMS1_MYCRO</name>
<protein>
    <submittedName>
        <fullName evidence="2">Uncharacterized protein</fullName>
    </submittedName>
</protein>
<comment type="caution">
    <text evidence="2">The sequence shown here is derived from an EMBL/GenBank/DDBJ whole genome shotgun (WGS) entry which is preliminary data.</text>
</comment>
<reference evidence="2" key="1">
    <citation type="submission" date="2023-03" db="EMBL/GenBank/DDBJ databases">
        <title>Massive genome expansion in bonnet fungi (Mycena s.s.) driven by repeated elements and novel gene families across ecological guilds.</title>
        <authorList>
            <consortium name="Lawrence Berkeley National Laboratory"/>
            <person name="Harder C.B."/>
            <person name="Miyauchi S."/>
            <person name="Viragh M."/>
            <person name="Kuo A."/>
            <person name="Thoen E."/>
            <person name="Andreopoulos B."/>
            <person name="Lu D."/>
            <person name="Skrede I."/>
            <person name="Drula E."/>
            <person name="Henrissat B."/>
            <person name="Morin E."/>
            <person name="Kohler A."/>
            <person name="Barry K."/>
            <person name="LaButti K."/>
            <person name="Morin E."/>
            <person name="Salamov A."/>
            <person name="Lipzen A."/>
            <person name="Mereny Z."/>
            <person name="Hegedus B."/>
            <person name="Baldrian P."/>
            <person name="Stursova M."/>
            <person name="Weitz H."/>
            <person name="Taylor A."/>
            <person name="Grigoriev I.V."/>
            <person name="Nagy L.G."/>
            <person name="Martin F."/>
            <person name="Kauserud H."/>
        </authorList>
    </citation>
    <scope>NUCLEOTIDE SEQUENCE</scope>
    <source>
        <strain evidence="2">CBHHK067</strain>
    </source>
</reference>
<organism evidence="2 3">
    <name type="scientific">Mycena rosella</name>
    <name type="common">Pink bonnet</name>
    <name type="synonym">Agaricus rosellus</name>
    <dbReference type="NCBI Taxonomy" id="1033263"/>
    <lineage>
        <taxon>Eukaryota</taxon>
        <taxon>Fungi</taxon>
        <taxon>Dikarya</taxon>
        <taxon>Basidiomycota</taxon>
        <taxon>Agaricomycotina</taxon>
        <taxon>Agaricomycetes</taxon>
        <taxon>Agaricomycetidae</taxon>
        <taxon>Agaricales</taxon>
        <taxon>Marasmiineae</taxon>
        <taxon>Mycenaceae</taxon>
        <taxon>Mycena</taxon>
    </lineage>
</organism>
<dbReference type="EMBL" id="JARKIE010000331">
    <property type="protein sequence ID" value="KAJ7653770.1"/>
    <property type="molecule type" value="Genomic_DNA"/>
</dbReference>
<accession>A0AAD7CMS1</accession>
<feature type="region of interest" description="Disordered" evidence="1">
    <location>
        <begin position="47"/>
        <end position="75"/>
    </location>
</feature>
<dbReference type="Proteomes" id="UP001221757">
    <property type="component" value="Unassembled WGS sequence"/>
</dbReference>
<evidence type="ECO:0000313" key="2">
    <source>
        <dbReference type="EMBL" id="KAJ7653770.1"/>
    </source>
</evidence>
<evidence type="ECO:0000313" key="3">
    <source>
        <dbReference type="Proteomes" id="UP001221757"/>
    </source>
</evidence>
<sequence length="75" mass="7928">MFLACGPRARIWLTADCLRCLVAESSLLTLASSLTVAACFIRESESDASASFKSSLGRVSTRPRGKQTCATSGRG</sequence>